<name>A0A8J5CYW7_CHIOP</name>
<feature type="compositionally biased region" description="Polar residues" evidence="1">
    <location>
        <begin position="175"/>
        <end position="185"/>
    </location>
</feature>
<proteinExistence type="predicted"/>
<feature type="compositionally biased region" description="Basic residues" evidence="1">
    <location>
        <begin position="481"/>
        <end position="490"/>
    </location>
</feature>
<feature type="compositionally biased region" description="Basic and acidic residues" evidence="1">
    <location>
        <begin position="303"/>
        <end position="318"/>
    </location>
</feature>
<protein>
    <submittedName>
        <fullName evidence="2">Uncharacterized protein</fullName>
    </submittedName>
</protein>
<evidence type="ECO:0000313" key="2">
    <source>
        <dbReference type="EMBL" id="KAG0725776.1"/>
    </source>
</evidence>
<evidence type="ECO:0000256" key="1">
    <source>
        <dbReference type="SAM" id="MobiDB-lite"/>
    </source>
</evidence>
<accession>A0A8J5CYW7</accession>
<keyword evidence="3" id="KW-1185">Reference proteome</keyword>
<gene>
    <name evidence="2" type="ORF">GWK47_037960</name>
</gene>
<feature type="compositionally biased region" description="Basic and acidic residues" evidence="1">
    <location>
        <begin position="206"/>
        <end position="215"/>
    </location>
</feature>
<feature type="compositionally biased region" description="Basic residues" evidence="1">
    <location>
        <begin position="464"/>
        <end position="473"/>
    </location>
</feature>
<dbReference type="EMBL" id="JACEEZ010005278">
    <property type="protein sequence ID" value="KAG0725776.1"/>
    <property type="molecule type" value="Genomic_DNA"/>
</dbReference>
<comment type="caution">
    <text evidence="2">The sequence shown here is derived from an EMBL/GenBank/DDBJ whole genome shotgun (WGS) entry which is preliminary data.</text>
</comment>
<dbReference type="Proteomes" id="UP000770661">
    <property type="component" value="Unassembled WGS sequence"/>
</dbReference>
<feature type="compositionally biased region" description="Basic and acidic residues" evidence="1">
    <location>
        <begin position="241"/>
        <end position="255"/>
    </location>
</feature>
<evidence type="ECO:0000313" key="3">
    <source>
        <dbReference type="Proteomes" id="UP000770661"/>
    </source>
</evidence>
<feature type="compositionally biased region" description="Basic residues" evidence="1">
    <location>
        <begin position="149"/>
        <end position="158"/>
    </location>
</feature>
<organism evidence="2 3">
    <name type="scientific">Chionoecetes opilio</name>
    <name type="common">Atlantic snow crab</name>
    <name type="synonym">Cancer opilio</name>
    <dbReference type="NCBI Taxonomy" id="41210"/>
    <lineage>
        <taxon>Eukaryota</taxon>
        <taxon>Metazoa</taxon>
        <taxon>Ecdysozoa</taxon>
        <taxon>Arthropoda</taxon>
        <taxon>Crustacea</taxon>
        <taxon>Multicrustacea</taxon>
        <taxon>Malacostraca</taxon>
        <taxon>Eumalacostraca</taxon>
        <taxon>Eucarida</taxon>
        <taxon>Decapoda</taxon>
        <taxon>Pleocyemata</taxon>
        <taxon>Brachyura</taxon>
        <taxon>Eubrachyura</taxon>
        <taxon>Majoidea</taxon>
        <taxon>Majidae</taxon>
        <taxon>Chionoecetes</taxon>
    </lineage>
</organism>
<feature type="compositionally biased region" description="Basic and acidic residues" evidence="1">
    <location>
        <begin position="159"/>
        <end position="171"/>
    </location>
</feature>
<feature type="compositionally biased region" description="Low complexity" evidence="1">
    <location>
        <begin position="132"/>
        <end position="141"/>
    </location>
</feature>
<feature type="region of interest" description="Disordered" evidence="1">
    <location>
        <begin position="60"/>
        <end position="490"/>
    </location>
</feature>
<reference evidence="2" key="1">
    <citation type="submission" date="2020-07" db="EMBL/GenBank/DDBJ databases">
        <title>The High-quality genome of the commercially important snow crab, Chionoecetes opilio.</title>
        <authorList>
            <person name="Jeong J.-H."/>
            <person name="Ryu S."/>
        </authorList>
    </citation>
    <scope>NUCLEOTIDE SEQUENCE</scope>
    <source>
        <strain evidence="2">MADBK_172401_WGS</strain>
        <tissue evidence="2">Digestive gland</tissue>
    </source>
</reference>
<feature type="compositionally biased region" description="Polar residues" evidence="1">
    <location>
        <begin position="356"/>
        <end position="365"/>
    </location>
</feature>
<dbReference type="AlphaFoldDB" id="A0A8J5CYW7"/>
<sequence length="490" mass="53119">MRERKTFPRAFSTTPEECMSDTWAASTVEIGVQEGGRRRGGRAIQGQERPFRTTLAAQPLCGQAARNPDRRPWKGGSEARATLGGRLVDSSGPRAKGPRPRAPEPGRPTPTGTTRILRDIYTGVSTPGLPLPTRRAPTNTAGPPPGTPRPRRSGGRSRHQSDGGLRQDLRIEGTNPENLLPSQLRQAPKGLAPKSQAGSDGPVNGRADRREEGGAERITGGRQARRHPTGGRGEGSVIHGEGGEPVRQLTEEGNRRGQQGGVLPLLKDPAKSSSFTRLRPPRSPWQKAGTPGGNQPSHVKATRGRENRDRAQTEKDPGSHCGTRSPHFGRVQAGLIHGNRSWAPRESPPGILAPSTPGSRGQSIQRRPPKKPQALRGSVQARERNPAVEVRLLSPVLPGATHLKSGTGPHEPSSRRPMATSRPSNRLTSNRRWHRAQVNRTEEEGGVPRHPPQRTGEVHLEASHKKRRRKARRTGSQGRKSPNRRPLGHG</sequence>